<dbReference type="SUPFAM" id="SSF53474">
    <property type="entry name" value="alpha/beta-Hydrolases"/>
    <property type="match status" value="1"/>
</dbReference>
<evidence type="ECO:0000259" key="2">
    <source>
        <dbReference type="Pfam" id="PF00561"/>
    </source>
</evidence>
<dbReference type="PANTHER" id="PTHR43798:SF31">
    <property type="entry name" value="AB HYDROLASE SUPERFAMILY PROTEIN YCLE"/>
    <property type="match status" value="1"/>
</dbReference>
<dbReference type="EMBL" id="JAKZFC010000007">
    <property type="protein sequence ID" value="MCH7323356.1"/>
    <property type="molecule type" value="Genomic_DNA"/>
</dbReference>
<gene>
    <name evidence="3" type="ORF">LZ480_15885</name>
</gene>
<evidence type="ECO:0000313" key="4">
    <source>
        <dbReference type="Proteomes" id="UP001316087"/>
    </source>
</evidence>
<dbReference type="PANTHER" id="PTHR43798">
    <property type="entry name" value="MONOACYLGLYCEROL LIPASE"/>
    <property type="match status" value="1"/>
</dbReference>
<dbReference type="RefSeq" id="WP_241370528.1">
    <property type="nucleotide sequence ID" value="NZ_JAKZFC010000007.1"/>
</dbReference>
<reference evidence="3 4" key="1">
    <citation type="submission" date="2022-03" db="EMBL/GenBank/DDBJ databases">
        <authorList>
            <person name="Jo J.-H."/>
            <person name="Im W.-T."/>
        </authorList>
    </citation>
    <scope>NUCLEOTIDE SEQUENCE [LARGE SCALE GENOMIC DNA]</scope>
    <source>
        <strain evidence="3 4">MA9</strain>
    </source>
</reference>
<dbReference type="Proteomes" id="UP001316087">
    <property type="component" value="Unassembled WGS sequence"/>
</dbReference>
<feature type="domain" description="AB hydrolase-1" evidence="2">
    <location>
        <begin position="42"/>
        <end position="265"/>
    </location>
</feature>
<evidence type="ECO:0000256" key="1">
    <source>
        <dbReference type="ARBA" id="ARBA00022801"/>
    </source>
</evidence>
<sequence length="280" mass="31711">MWKQHFIETTRGTFEYFTKGQGAPLAITHYFSHFDARGNLFANPFTEHYEVFLINVRGAGNSSPVTADEQMKFPEIIADLEAIREALGFEKWAFAGHSTGGMLALQYAVLAPHSLTKMIAGCTAASKAYASHPESMYCADNSNFARIIEIMELLNNPATTVEERQKYSYEWSLMSYYDEEKLKLALSLPNSGKTNGRALDYFRKVEVKSYDVRAALTNITIPSFIFGGRFDAQCPIEFTYEIAKLIPHAQLTVFEQSNHHPYIEELEHFEAFVKETIGIL</sequence>
<dbReference type="Pfam" id="PF00561">
    <property type="entry name" value="Abhydrolase_1"/>
    <property type="match status" value="1"/>
</dbReference>
<dbReference type="Gene3D" id="3.40.50.1820">
    <property type="entry name" value="alpha/beta hydrolase"/>
    <property type="match status" value="1"/>
</dbReference>
<dbReference type="InterPro" id="IPR029058">
    <property type="entry name" value="AB_hydrolase_fold"/>
</dbReference>
<comment type="caution">
    <text evidence="3">The sequence shown here is derived from an EMBL/GenBank/DDBJ whole genome shotgun (WGS) entry which is preliminary data.</text>
</comment>
<organism evidence="3 4">
    <name type="scientific">Solibacillus palustris</name>
    <dbReference type="NCBI Taxonomy" id="2908203"/>
    <lineage>
        <taxon>Bacteria</taxon>
        <taxon>Bacillati</taxon>
        <taxon>Bacillota</taxon>
        <taxon>Bacilli</taxon>
        <taxon>Bacillales</taxon>
        <taxon>Caryophanaceae</taxon>
        <taxon>Solibacillus</taxon>
    </lineage>
</organism>
<name>A0ABS9UG62_9BACL</name>
<proteinExistence type="predicted"/>
<dbReference type="GO" id="GO:0016787">
    <property type="term" value="F:hydrolase activity"/>
    <property type="evidence" value="ECO:0007669"/>
    <property type="project" value="UniProtKB-KW"/>
</dbReference>
<evidence type="ECO:0000313" key="3">
    <source>
        <dbReference type="EMBL" id="MCH7323356.1"/>
    </source>
</evidence>
<keyword evidence="4" id="KW-1185">Reference proteome</keyword>
<accession>A0ABS9UG62</accession>
<keyword evidence="1 3" id="KW-0378">Hydrolase</keyword>
<protein>
    <submittedName>
        <fullName evidence="3">Alpha/beta hydrolase</fullName>
    </submittedName>
</protein>
<dbReference type="InterPro" id="IPR050266">
    <property type="entry name" value="AB_hydrolase_sf"/>
</dbReference>
<dbReference type="InterPro" id="IPR000073">
    <property type="entry name" value="AB_hydrolase_1"/>
</dbReference>
<dbReference type="Gene3D" id="6.10.140.700">
    <property type="match status" value="1"/>
</dbReference>